<evidence type="ECO:0000256" key="8">
    <source>
        <dbReference type="SAM" id="Phobius"/>
    </source>
</evidence>
<dbReference type="EMBL" id="JAIWYP010000009">
    <property type="protein sequence ID" value="KAH3768285.1"/>
    <property type="molecule type" value="Genomic_DNA"/>
</dbReference>
<sequence length="101" mass="11112">MAQSACCKPVSYLDVSPGIATMGRKDANNTHSAPVDTYRKQIGKHDYNKEKRKLKAAKAAADLKKSSSPVKDTVMVLITGLLLIGGLYVGLYWYLNKELPR</sequence>
<feature type="transmembrane region" description="Helical" evidence="8">
    <location>
        <begin position="74"/>
        <end position="95"/>
    </location>
</feature>
<evidence type="ECO:0000256" key="3">
    <source>
        <dbReference type="ARBA" id="ARBA00014257"/>
    </source>
</evidence>
<dbReference type="Pfam" id="PF15168">
    <property type="entry name" value="TRIQK"/>
    <property type="match status" value="1"/>
</dbReference>
<comment type="caution">
    <text evidence="9">The sequence shown here is derived from an EMBL/GenBank/DDBJ whole genome shotgun (WGS) entry which is preliminary data.</text>
</comment>
<comment type="subcellular location">
    <subcellularLocation>
        <location evidence="1">Endoplasmic reticulum membrane</location>
        <topology evidence="1">Single-pass membrane protein</topology>
    </subcellularLocation>
</comment>
<dbReference type="Proteomes" id="UP000828390">
    <property type="component" value="Unassembled WGS sequence"/>
</dbReference>
<evidence type="ECO:0000256" key="5">
    <source>
        <dbReference type="ARBA" id="ARBA00022824"/>
    </source>
</evidence>
<reference evidence="9" key="2">
    <citation type="submission" date="2020-11" db="EMBL/GenBank/DDBJ databases">
        <authorList>
            <person name="McCartney M.A."/>
            <person name="Auch B."/>
            <person name="Kono T."/>
            <person name="Mallez S."/>
            <person name="Becker A."/>
            <person name="Gohl D.M."/>
            <person name="Silverstein K.A.T."/>
            <person name="Koren S."/>
            <person name="Bechman K.B."/>
            <person name="Herman A."/>
            <person name="Abrahante J.E."/>
            <person name="Garbe J."/>
        </authorList>
    </citation>
    <scope>NUCLEOTIDE SEQUENCE</scope>
    <source>
        <strain evidence="9">Duluth1</strain>
        <tissue evidence="9">Whole animal</tissue>
    </source>
</reference>
<organism evidence="9 10">
    <name type="scientific">Dreissena polymorpha</name>
    <name type="common">Zebra mussel</name>
    <name type="synonym">Mytilus polymorpha</name>
    <dbReference type="NCBI Taxonomy" id="45954"/>
    <lineage>
        <taxon>Eukaryota</taxon>
        <taxon>Metazoa</taxon>
        <taxon>Spiralia</taxon>
        <taxon>Lophotrochozoa</taxon>
        <taxon>Mollusca</taxon>
        <taxon>Bivalvia</taxon>
        <taxon>Autobranchia</taxon>
        <taxon>Heteroconchia</taxon>
        <taxon>Euheterodonta</taxon>
        <taxon>Imparidentia</taxon>
        <taxon>Neoheterodontei</taxon>
        <taxon>Myida</taxon>
        <taxon>Dreissenoidea</taxon>
        <taxon>Dreissenidae</taxon>
        <taxon>Dreissena</taxon>
    </lineage>
</organism>
<evidence type="ECO:0000256" key="1">
    <source>
        <dbReference type="ARBA" id="ARBA00004389"/>
    </source>
</evidence>
<keyword evidence="4 8" id="KW-0812">Transmembrane</keyword>
<dbReference type="AlphaFoldDB" id="A0A9D4DXH4"/>
<dbReference type="OrthoDB" id="10049402at2759"/>
<evidence type="ECO:0000256" key="6">
    <source>
        <dbReference type="ARBA" id="ARBA00022989"/>
    </source>
</evidence>
<accession>A0A9D4DXH4</accession>
<evidence type="ECO:0000313" key="9">
    <source>
        <dbReference type="EMBL" id="KAH3768285.1"/>
    </source>
</evidence>
<keyword evidence="10" id="KW-1185">Reference proteome</keyword>
<keyword evidence="5" id="KW-0256">Endoplasmic reticulum</keyword>
<protein>
    <recommendedName>
        <fullName evidence="3">Triple QxxK/R motif-containing protein</fullName>
    </recommendedName>
</protein>
<evidence type="ECO:0000313" key="10">
    <source>
        <dbReference type="Proteomes" id="UP000828390"/>
    </source>
</evidence>
<evidence type="ECO:0000256" key="4">
    <source>
        <dbReference type="ARBA" id="ARBA00022692"/>
    </source>
</evidence>
<dbReference type="PANTHER" id="PTHR20583">
    <property type="entry name" value="TRIPLE QXXK/R MOTIF-CONTAINING PROTEIN"/>
    <property type="match status" value="1"/>
</dbReference>
<keyword evidence="7 8" id="KW-0472">Membrane</keyword>
<name>A0A9D4DXH4_DREPO</name>
<dbReference type="InterPro" id="IPR024842">
    <property type="entry name" value="TRIQK"/>
</dbReference>
<gene>
    <name evidence="9" type="ORF">DPMN_169497</name>
</gene>
<evidence type="ECO:0000256" key="2">
    <source>
        <dbReference type="ARBA" id="ARBA00007709"/>
    </source>
</evidence>
<comment type="similarity">
    <text evidence="2">Belongs to the TRIQK family.</text>
</comment>
<proteinExistence type="inferred from homology"/>
<reference evidence="9" key="1">
    <citation type="journal article" date="2019" name="bioRxiv">
        <title>The Genome of the Zebra Mussel, Dreissena polymorpha: A Resource for Invasive Species Research.</title>
        <authorList>
            <person name="McCartney M.A."/>
            <person name="Auch B."/>
            <person name="Kono T."/>
            <person name="Mallez S."/>
            <person name="Zhang Y."/>
            <person name="Obille A."/>
            <person name="Becker A."/>
            <person name="Abrahante J.E."/>
            <person name="Garbe J."/>
            <person name="Badalamenti J.P."/>
            <person name="Herman A."/>
            <person name="Mangelson H."/>
            <person name="Liachko I."/>
            <person name="Sullivan S."/>
            <person name="Sone E.D."/>
            <person name="Koren S."/>
            <person name="Silverstein K.A.T."/>
            <person name="Beckman K.B."/>
            <person name="Gohl D.M."/>
        </authorList>
    </citation>
    <scope>NUCLEOTIDE SEQUENCE</scope>
    <source>
        <strain evidence="9">Duluth1</strain>
        <tissue evidence="9">Whole animal</tissue>
    </source>
</reference>
<evidence type="ECO:0000256" key="7">
    <source>
        <dbReference type="ARBA" id="ARBA00023136"/>
    </source>
</evidence>
<keyword evidence="6 8" id="KW-1133">Transmembrane helix</keyword>
<dbReference type="GO" id="GO:0005789">
    <property type="term" value="C:endoplasmic reticulum membrane"/>
    <property type="evidence" value="ECO:0007669"/>
    <property type="project" value="UniProtKB-SubCell"/>
</dbReference>
<dbReference type="PANTHER" id="PTHR20583:SF1">
    <property type="entry name" value="TRIPLE QXXK_R MOTIF-CONTAINING PROTEIN"/>
    <property type="match status" value="1"/>
</dbReference>